<feature type="region of interest" description="Disordered" evidence="4">
    <location>
        <begin position="78"/>
        <end position="378"/>
    </location>
</feature>
<dbReference type="GO" id="GO:0005102">
    <property type="term" value="F:signaling receptor binding"/>
    <property type="evidence" value="ECO:0007669"/>
    <property type="project" value="TreeGrafter"/>
</dbReference>
<dbReference type="InterPro" id="IPR013783">
    <property type="entry name" value="Ig-like_fold"/>
</dbReference>
<evidence type="ECO:0000259" key="6">
    <source>
        <dbReference type="PROSITE" id="PS51082"/>
    </source>
</evidence>
<feature type="compositionally biased region" description="Low complexity" evidence="4">
    <location>
        <begin position="348"/>
        <end position="362"/>
    </location>
</feature>
<dbReference type="Gene3D" id="2.60.40.10">
    <property type="entry name" value="Immunoglobulins"/>
    <property type="match status" value="1"/>
</dbReference>
<dbReference type="Pfam" id="PF07686">
    <property type="entry name" value="V-set"/>
    <property type="match status" value="1"/>
</dbReference>
<comment type="subcellular location">
    <subcellularLocation>
        <location evidence="1">Membrane</location>
    </subcellularLocation>
</comment>
<evidence type="ECO:0000256" key="4">
    <source>
        <dbReference type="SAM" id="MobiDB-lite"/>
    </source>
</evidence>
<evidence type="ECO:0000256" key="5">
    <source>
        <dbReference type="SAM" id="Phobius"/>
    </source>
</evidence>
<keyword evidence="5" id="KW-0812">Transmembrane</keyword>
<sequence length="680" mass="72332">MLTSLRLMSVSWCQVCHRQTVTWERLHDLPRPDSSCRPANTTPPKLNSSAAKGRGALLSDIHKGARLKKVTAVNDRSAPIIEHGSAGGSVGRSALRPPGSRSSAPRPPTARSNSPSPGNKPSPPEHQRSHRPSLPDISRPSGGGSSSTGGGMKHSTSAPPPPPPFNRGGRGNAPPTPNQKAPSTTSSSHSREKPLPPTPNRGPTPPSSVKPPPSSSRPPTGGSSAPPPPPPYRPHTSVSNGPSQVDSGGAPELPQRHNSLHKKHTSGGGSQGRSHAPPPPPSPSPSSQQVARPPPPAREPPGRRAAPQVPIPGSRNGGRDAPPPPPPYRVNSSESHSRVGKPPPPPSSSSSSISSSSSSRTPAGPPPPPPPIRNGHSIISSSKSIIDDFENKFNFHPIEDLPPPEEYRHFNKVYPSRSNKGMYNFSGASAAAVSSLPSSLMDVLLLLLLLLSSSSLFTFSLSVVDSGVEVSERLVSSGNHEGVCPTLLEAEEGEDVSLCCRLVPSVDLKDLTLEVTRTDVDKEVYVCRLGKEIAEEQSSQYKHRTRLRQDSITGTFTLTISSVNTSDSGTYQWYSPQHEAMCRFNLTVGEGKKEQVGVRVGVRVGVGLGLLVAVVIIIIFLVKTGTIRKCTERVRGRRRPDADQVSSIQECEQAEKLVDVVVVGVRRSTERVDNTPRYLT</sequence>
<dbReference type="GO" id="GO:0009897">
    <property type="term" value="C:external side of plasma membrane"/>
    <property type="evidence" value="ECO:0007669"/>
    <property type="project" value="TreeGrafter"/>
</dbReference>
<feature type="compositionally biased region" description="Pro residues" evidence="4">
    <location>
        <begin position="195"/>
        <end position="216"/>
    </location>
</feature>
<dbReference type="PANTHER" id="PTHR24100:SF151">
    <property type="entry name" value="ICOS LIGAND"/>
    <property type="match status" value="1"/>
</dbReference>
<evidence type="ECO:0000256" key="2">
    <source>
        <dbReference type="ARBA" id="ARBA00023136"/>
    </source>
</evidence>
<dbReference type="InterPro" id="IPR003124">
    <property type="entry name" value="WH2_dom"/>
</dbReference>
<dbReference type="EMBL" id="VEVO01000009">
    <property type="protein sequence ID" value="KAF0036863.1"/>
    <property type="molecule type" value="Genomic_DNA"/>
</dbReference>
<dbReference type="InterPro" id="IPR036179">
    <property type="entry name" value="Ig-like_dom_sf"/>
</dbReference>
<feature type="transmembrane region" description="Helical" evidence="5">
    <location>
        <begin position="600"/>
        <end position="622"/>
    </location>
</feature>
<dbReference type="PROSITE" id="PS51082">
    <property type="entry name" value="WH2"/>
    <property type="match status" value="1"/>
</dbReference>
<keyword evidence="2 5" id="KW-0472">Membrane</keyword>
<evidence type="ECO:0000256" key="3">
    <source>
        <dbReference type="ARBA" id="ARBA00023319"/>
    </source>
</evidence>
<feature type="compositionally biased region" description="Polar residues" evidence="4">
    <location>
        <begin position="37"/>
        <end position="50"/>
    </location>
</feature>
<feature type="domain" description="WH2" evidence="6">
    <location>
        <begin position="53"/>
        <end position="70"/>
    </location>
</feature>
<dbReference type="CDD" id="cd22077">
    <property type="entry name" value="WH2_WAS_WASL-2_3"/>
    <property type="match status" value="1"/>
</dbReference>
<dbReference type="Pfam" id="PF02205">
    <property type="entry name" value="WH2"/>
    <property type="match status" value="1"/>
</dbReference>
<keyword evidence="3" id="KW-0393">Immunoglobulin domain</keyword>
<feature type="compositionally biased region" description="Gly residues" evidence="4">
    <location>
        <begin position="141"/>
        <end position="152"/>
    </location>
</feature>
<protein>
    <recommendedName>
        <fullName evidence="6">WH2 domain-containing protein</fullName>
    </recommendedName>
</protein>
<proteinExistence type="predicted"/>
<dbReference type="InterPro" id="IPR050504">
    <property type="entry name" value="IgSF_BTN/MOG"/>
</dbReference>
<dbReference type="SMART" id="SM00246">
    <property type="entry name" value="WH2"/>
    <property type="match status" value="1"/>
</dbReference>
<reference evidence="7 8" key="1">
    <citation type="submission" date="2019-06" db="EMBL/GenBank/DDBJ databases">
        <title>Draft genomes of female and male turbot (Scophthalmus maximus).</title>
        <authorList>
            <person name="Xu H."/>
            <person name="Xu X.-W."/>
            <person name="Shao C."/>
            <person name="Chen S."/>
        </authorList>
    </citation>
    <scope>NUCLEOTIDE SEQUENCE [LARGE SCALE GENOMIC DNA]</scope>
    <source>
        <strain evidence="7">Ysfricsl-2016a</strain>
        <tissue evidence="7">Blood</tissue>
    </source>
</reference>
<dbReference type="AlphaFoldDB" id="A0A6A4SS96"/>
<dbReference type="Proteomes" id="UP000438429">
    <property type="component" value="Unassembled WGS sequence"/>
</dbReference>
<dbReference type="GO" id="GO:0003779">
    <property type="term" value="F:actin binding"/>
    <property type="evidence" value="ECO:0007669"/>
    <property type="project" value="InterPro"/>
</dbReference>
<dbReference type="PANTHER" id="PTHR24100">
    <property type="entry name" value="BUTYROPHILIN"/>
    <property type="match status" value="1"/>
</dbReference>
<accession>A0A6A4SS96</accession>
<evidence type="ECO:0000313" key="7">
    <source>
        <dbReference type="EMBL" id="KAF0036863.1"/>
    </source>
</evidence>
<gene>
    <name evidence="7" type="ORF">F2P81_009737</name>
</gene>
<keyword evidence="5" id="KW-1133">Transmembrane helix</keyword>
<comment type="caution">
    <text evidence="7">The sequence shown here is derived from an EMBL/GenBank/DDBJ whole genome shotgun (WGS) entry which is preliminary data.</text>
</comment>
<dbReference type="SUPFAM" id="SSF48726">
    <property type="entry name" value="Immunoglobulin"/>
    <property type="match status" value="1"/>
</dbReference>
<dbReference type="GO" id="GO:0050852">
    <property type="term" value="P:T cell receptor signaling pathway"/>
    <property type="evidence" value="ECO:0007669"/>
    <property type="project" value="TreeGrafter"/>
</dbReference>
<name>A0A6A4SS96_SCOMX</name>
<dbReference type="InterPro" id="IPR013106">
    <property type="entry name" value="Ig_V-set"/>
</dbReference>
<organism evidence="7 8">
    <name type="scientific">Scophthalmus maximus</name>
    <name type="common">Turbot</name>
    <name type="synonym">Psetta maxima</name>
    <dbReference type="NCBI Taxonomy" id="52904"/>
    <lineage>
        <taxon>Eukaryota</taxon>
        <taxon>Metazoa</taxon>
        <taxon>Chordata</taxon>
        <taxon>Craniata</taxon>
        <taxon>Vertebrata</taxon>
        <taxon>Euteleostomi</taxon>
        <taxon>Actinopterygii</taxon>
        <taxon>Neopterygii</taxon>
        <taxon>Teleostei</taxon>
        <taxon>Neoteleostei</taxon>
        <taxon>Acanthomorphata</taxon>
        <taxon>Carangaria</taxon>
        <taxon>Pleuronectiformes</taxon>
        <taxon>Pleuronectoidei</taxon>
        <taxon>Scophthalmidae</taxon>
        <taxon>Scophthalmus</taxon>
    </lineage>
</organism>
<feature type="compositionally biased region" description="Low complexity" evidence="4">
    <location>
        <begin position="92"/>
        <end position="117"/>
    </location>
</feature>
<feature type="region of interest" description="Disordered" evidence="4">
    <location>
        <begin position="28"/>
        <end position="53"/>
    </location>
</feature>
<evidence type="ECO:0000256" key="1">
    <source>
        <dbReference type="ARBA" id="ARBA00004370"/>
    </source>
</evidence>
<evidence type="ECO:0000313" key="8">
    <source>
        <dbReference type="Proteomes" id="UP000438429"/>
    </source>
</evidence>
<feature type="compositionally biased region" description="Polar residues" evidence="4">
    <location>
        <begin position="178"/>
        <end position="188"/>
    </location>
</feature>
<feature type="compositionally biased region" description="Pro residues" evidence="4">
    <location>
        <begin position="363"/>
        <end position="372"/>
    </location>
</feature>
<dbReference type="GO" id="GO:0001817">
    <property type="term" value="P:regulation of cytokine production"/>
    <property type="evidence" value="ECO:0007669"/>
    <property type="project" value="TreeGrafter"/>
</dbReference>